<evidence type="ECO:0000313" key="5">
    <source>
        <dbReference type="EMBL" id="OXA99129.1"/>
    </source>
</evidence>
<evidence type="ECO:0000259" key="4">
    <source>
        <dbReference type="PROSITE" id="PS51898"/>
    </source>
</evidence>
<keyword evidence="3" id="KW-0233">DNA recombination</keyword>
<dbReference type="InterPro" id="IPR002104">
    <property type="entry name" value="Integrase_catalytic"/>
</dbReference>
<dbReference type="SUPFAM" id="SSF56349">
    <property type="entry name" value="DNA breaking-rejoining enzymes"/>
    <property type="match status" value="1"/>
</dbReference>
<dbReference type="CDD" id="cd01185">
    <property type="entry name" value="INTN1_C_like"/>
    <property type="match status" value="1"/>
</dbReference>
<dbReference type="InterPro" id="IPR010998">
    <property type="entry name" value="Integrase_recombinase_N"/>
</dbReference>
<dbReference type="GO" id="GO:0003677">
    <property type="term" value="F:DNA binding"/>
    <property type="evidence" value="ECO:0007669"/>
    <property type="project" value="UniProtKB-KW"/>
</dbReference>
<dbReference type="AlphaFoldDB" id="A0A226HY11"/>
<organism evidence="5 6">
    <name type="scientific">Flavobacterium oncorhynchi</name>
    <dbReference type="NCBI Taxonomy" id="728056"/>
    <lineage>
        <taxon>Bacteria</taxon>
        <taxon>Pseudomonadati</taxon>
        <taxon>Bacteroidota</taxon>
        <taxon>Flavobacteriia</taxon>
        <taxon>Flavobacteriales</taxon>
        <taxon>Flavobacteriaceae</taxon>
        <taxon>Flavobacterium</taxon>
    </lineage>
</organism>
<gene>
    <name evidence="5" type="ORF">B0A75_11915</name>
</gene>
<dbReference type="Proteomes" id="UP000198336">
    <property type="component" value="Unassembled WGS sequence"/>
</dbReference>
<dbReference type="EMBL" id="MUHA01000016">
    <property type="protein sequence ID" value="OXA99129.1"/>
    <property type="molecule type" value="Genomic_DNA"/>
</dbReference>
<proteinExistence type="inferred from homology"/>
<dbReference type="InterPro" id="IPR035386">
    <property type="entry name" value="Arm-DNA-bind_5"/>
</dbReference>
<reference evidence="5 6" key="1">
    <citation type="submission" date="2016-11" db="EMBL/GenBank/DDBJ databases">
        <title>Whole genomes of Flavobacteriaceae.</title>
        <authorList>
            <person name="Stine C."/>
            <person name="Li C."/>
            <person name="Tadesse D."/>
        </authorList>
    </citation>
    <scope>NUCLEOTIDE SEQUENCE [LARGE SCALE GENOMIC DNA]</scope>
    <source>
        <strain evidence="5 6">CCUG 59446</strain>
    </source>
</reference>
<dbReference type="GO" id="GO:0006310">
    <property type="term" value="P:DNA recombination"/>
    <property type="evidence" value="ECO:0007669"/>
    <property type="project" value="UniProtKB-KW"/>
</dbReference>
<feature type="domain" description="Tyr recombinase" evidence="4">
    <location>
        <begin position="220"/>
        <end position="404"/>
    </location>
</feature>
<dbReference type="Pfam" id="PF17293">
    <property type="entry name" value="Arm-DNA-bind_5"/>
    <property type="match status" value="1"/>
</dbReference>
<dbReference type="PANTHER" id="PTHR30349:SF64">
    <property type="entry name" value="PROPHAGE INTEGRASE INTD-RELATED"/>
    <property type="match status" value="1"/>
</dbReference>
<protein>
    <submittedName>
        <fullName evidence="5">Recombinase</fullName>
    </submittedName>
</protein>
<dbReference type="InterPro" id="IPR050090">
    <property type="entry name" value="Tyrosine_recombinase_XerCD"/>
</dbReference>
<comment type="similarity">
    <text evidence="1">Belongs to the 'phage' integrase family.</text>
</comment>
<evidence type="ECO:0000256" key="1">
    <source>
        <dbReference type="ARBA" id="ARBA00008857"/>
    </source>
</evidence>
<dbReference type="Gene3D" id="1.10.443.10">
    <property type="entry name" value="Intergrase catalytic core"/>
    <property type="match status" value="1"/>
</dbReference>
<dbReference type="GO" id="GO:0015074">
    <property type="term" value="P:DNA integration"/>
    <property type="evidence" value="ECO:0007669"/>
    <property type="project" value="InterPro"/>
</dbReference>
<dbReference type="InterPro" id="IPR011010">
    <property type="entry name" value="DNA_brk_join_enz"/>
</dbReference>
<dbReference type="PROSITE" id="PS51898">
    <property type="entry name" value="TYR_RECOMBINASE"/>
    <property type="match status" value="1"/>
</dbReference>
<keyword evidence="6" id="KW-1185">Reference proteome</keyword>
<dbReference type="Gene3D" id="1.10.150.130">
    <property type="match status" value="1"/>
</dbReference>
<keyword evidence="2" id="KW-0238">DNA-binding</keyword>
<accession>A0A226HY11</accession>
<dbReference type="Pfam" id="PF00589">
    <property type="entry name" value="Phage_integrase"/>
    <property type="match status" value="1"/>
</dbReference>
<dbReference type="InterPro" id="IPR025269">
    <property type="entry name" value="SAM-like_dom"/>
</dbReference>
<dbReference type="PANTHER" id="PTHR30349">
    <property type="entry name" value="PHAGE INTEGRASE-RELATED"/>
    <property type="match status" value="1"/>
</dbReference>
<dbReference type="InterPro" id="IPR013762">
    <property type="entry name" value="Integrase-like_cat_sf"/>
</dbReference>
<evidence type="ECO:0000256" key="3">
    <source>
        <dbReference type="ARBA" id="ARBA00023172"/>
    </source>
</evidence>
<dbReference type="Pfam" id="PF13102">
    <property type="entry name" value="Phage_int_SAM_5"/>
    <property type="match status" value="1"/>
</dbReference>
<comment type="caution">
    <text evidence="5">The sequence shown here is derived from an EMBL/GenBank/DDBJ whole genome shotgun (WGS) entry which is preliminary data.</text>
</comment>
<dbReference type="RefSeq" id="WP_089054510.1">
    <property type="nucleotide sequence ID" value="NZ_MUHA01000016.1"/>
</dbReference>
<evidence type="ECO:0000256" key="2">
    <source>
        <dbReference type="ARBA" id="ARBA00023125"/>
    </source>
</evidence>
<name>A0A226HY11_9FLAO</name>
<evidence type="ECO:0000313" key="6">
    <source>
        <dbReference type="Proteomes" id="UP000198336"/>
    </source>
</evidence>
<sequence>MLESGFGLTFFLKVPRKKSNLRYIYIRITVDGIPKETSTKRRWDITRWDQKAERAIGTKEDARTINFFLTTVETKVNQYRNDLVYAEHSITSQKIIDFIMGRLTPKVKVLEEFLNHNNELRALVDKGEYAIGTHERFEISKKHIKEFLLFKFNLEDMEFRDLNYEFIKDYEFYLKTVKSCNNNTTLKYITNFRKIVRRALDKEIIKEDPFKKFKGKKTKTKKKPLTAMELHKIESHSFSTPRLSVIRDVFIFQCYTGLAYIDAFQLTKEDIKIGIDGEYWIMSERQKTESETNIPLLPKALEIIEKYKDHPLCLSRRSVLPVKSNQKMNAYLKEIADLCGITGVLNTHKARRTFGSTVTLANDVPIHIVKEMLGHRSVQQTEEYAITQQQTVGRQMIELRNKLNKKVSFEPEDSLLILERLEKEIQDLREQLNSKVN</sequence>